<dbReference type="SUPFAM" id="SSF52151">
    <property type="entry name" value="FabD/lysophospholipase-like"/>
    <property type="match status" value="1"/>
</dbReference>
<dbReference type="GO" id="GO:0004622">
    <property type="term" value="F:phosphatidylcholine lysophospholipase activity"/>
    <property type="evidence" value="ECO:0007669"/>
    <property type="project" value="InterPro"/>
</dbReference>
<dbReference type="PANTHER" id="PTHR14226:SF29">
    <property type="entry name" value="NEUROPATHY TARGET ESTERASE SWS"/>
    <property type="match status" value="1"/>
</dbReference>
<dbReference type="InterPro" id="IPR018490">
    <property type="entry name" value="cNMP-bd_dom_sf"/>
</dbReference>
<evidence type="ECO:0000256" key="3">
    <source>
        <dbReference type="ARBA" id="ARBA00022963"/>
    </source>
</evidence>
<dbReference type="InterPro" id="IPR002641">
    <property type="entry name" value="PNPLA_dom"/>
</dbReference>
<evidence type="ECO:0000256" key="4">
    <source>
        <dbReference type="ARBA" id="ARBA00023098"/>
    </source>
</evidence>
<dbReference type="CDD" id="cd07205">
    <property type="entry name" value="Pat_PNPLA6_PNPLA7_NTE1_like"/>
    <property type="match status" value="1"/>
</dbReference>
<dbReference type="InterPro" id="IPR001423">
    <property type="entry name" value="LysoPLipase_patatin_CS"/>
</dbReference>
<feature type="domain" description="PNPLA" evidence="7">
    <location>
        <begin position="308"/>
        <end position="473"/>
    </location>
</feature>
<dbReference type="Pfam" id="PF00027">
    <property type="entry name" value="cNMP_binding"/>
    <property type="match status" value="1"/>
</dbReference>
<dbReference type="InterPro" id="IPR018488">
    <property type="entry name" value="cNMP-bd_CS"/>
</dbReference>
<dbReference type="Pfam" id="PF01734">
    <property type="entry name" value="Patatin"/>
    <property type="match status" value="1"/>
</dbReference>
<evidence type="ECO:0000259" key="6">
    <source>
        <dbReference type="PROSITE" id="PS50042"/>
    </source>
</evidence>
<feature type="short sequence motif" description="DGA/G" evidence="5">
    <location>
        <begin position="460"/>
        <end position="462"/>
    </location>
</feature>
<organism evidence="8 9">
    <name type="scientific">Inhella crocodyli</name>
    <dbReference type="NCBI Taxonomy" id="2499851"/>
    <lineage>
        <taxon>Bacteria</taxon>
        <taxon>Pseudomonadati</taxon>
        <taxon>Pseudomonadota</taxon>
        <taxon>Betaproteobacteria</taxon>
        <taxon>Burkholderiales</taxon>
        <taxon>Sphaerotilaceae</taxon>
        <taxon>Inhella</taxon>
    </lineage>
</organism>
<dbReference type="AlphaFoldDB" id="A0A3S2V3Z8"/>
<accession>A0A3S2V3Z8</accession>
<dbReference type="Proteomes" id="UP000288587">
    <property type="component" value="Unassembled WGS sequence"/>
</dbReference>
<feature type="active site" description="Proton acceptor" evidence="5">
    <location>
        <position position="460"/>
    </location>
</feature>
<feature type="short sequence motif" description="GXGXXG" evidence="5">
    <location>
        <begin position="312"/>
        <end position="317"/>
    </location>
</feature>
<keyword evidence="3 5" id="KW-0442">Lipid degradation</keyword>
<evidence type="ECO:0000256" key="5">
    <source>
        <dbReference type="PROSITE-ProRule" id="PRU01161"/>
    </source>
</evidence>
<evidence type="ECO:0000256" key="2">
    <source>
        <dbReference type="ARBA" id="ARBA00022801"/>
    </source>
</evidence>
<dbReference type="Gene3D" id="2.60.120.10">
    <property type="entry name" value="Jelly Rolls"/>
    <property type="match status" value="1"/>
</dbReference>
<evidence type="ECO:0000256" key="1">
    <source>
        <dbReference type="ARBA" id="ARBA00006636"/>
    </source>
</evidence>
<dbReference type="GO" id="GO:0046470">
    <property type="term" value="P:phosphatidylcholine metabolic process"/>
    <property type="evidence" value="ECO:0007669"/>
    <property type="project" value="InterPro"/>
</dbReference>
<dbReference type="SUPFAM" id="SSF51206">
    <property type="entry name" value="cAMP-binding domain-like"/>
    <property type="match status" value="1"/>
</dbReference>
<dbReference type="OrthoDB" id="5290098at2"/>
<dbReference type="InterPro" id="IPR000595">
    <property type="entry name" value="cNMP-bd_dom"/>
</dbReference>
<dbReference type="RefSeq" id="WP_127680154.1">
    <property type="nucleotide sequence ID" value="NZ_SACM01000001.1"/>
</dbReference>
<dbReference type="PROSITE" id="PS50042">
    <property type="entry name" value="CNMP_BINDING_3"/>
    <property type="match status" value="1"/>
</dbReference>
<feature type="short sequence motif" description="GXSXG" evidence="5">
    <location>
        <begin position="339"/>
        <end position="343"/>
    </location>
</feature>
<keyword evidence="2 5" id="KW-0378">Hydrolase</keyword>
<dbReference type="SMART" id="SM00100">
    <property type="entry name" value="cNMP"/>
    <property type="match status" value="1"/>
</dbReference>
<reference evidence="8 9" key="1">
    <citation type="submission" date="2019-01" db="EMBL/GenBank/DDBJ databases">
        <authorList>
            <person name="Chen W.-M."/>
        </authorList>
    </citation>
    <scope>NUCLEOTIDE SEQUENCE [LARGE SCALE GENOMIC DNA]</scope>
    <source>
        <strain evidence="8 9">CCP-18</strain>
    </source>
</reference>
<dbReference type="CDD" id="cd00038">
    <property type="entry name" value="CAP_ED"/>
    <property type="match status" value="1"/>
</dbReference>
<dbReference type="GO" id="GO:0016042">
    <property type="term" value="P:lipid catabolic process"/>
    <property type="evidence" value="ECO:0007669"/>
    <property type="project" value="UniProtKB-UniRule"/>
</dbReference>
<dbReference type="PROSITE" id="PS51635">
    <property type="entry name" value="PNPLA"/>
    <property type="match status" value="1"/>
</dbReference>
<evidence type="ECO:0000259" key="7">
    <source>
        <dbReference type="PROSITE" id="PS51635"/>
    </source>
</evidence>
<keyword evidence="9" id="KW-1185">Reference proteome</keyword>
<protein>
    <submittedName>
        <fullName evidence="8">Cyclic nucleotide-binding domain-containing protein</fullName>
    </submittedName>
</protein>
<keyword evidence="4 5" id="KW-0443">Lipid metabolism</keyword>
<evidence type="ECO:0000313" key="9">
    <source>
        <dbReference type="Proteomes" id="UP000288587"/>
    </source>
</evidence>
<proteinExistence type="inferred from homology"/>
<dbReference type="InterPro" id="IPR014710">
    <property type="entry name" value="RmlC-like_jellyroll"/>
</dbReference>
<evidence type="ECO:0000313" key="8">
    <source>
        <dbReference type="EMBL" id="RVT87706.1"/>
    </source>
</evidence>
<dbReference type="PROSITE" id="PS00889">
    <property type="entry name" value="CNMP_BINDING_2"/>
    <property type="match status" value="1"/>
</dbReference>
<feature type="domain" description="Cyclic nucleotide-binding" evidence="6">
    <location>
        <begin position="20"/>
        <end position="123"/>
    </location>
</feature>
<name>A0A3S2V3Z8_9BURK</name>
<dbReference type="PANTHER" id="PTHR14226">
    <property type="entry name" value="NEUROPATHY TARGET ESTERASE/SWISS CHEESE D.MELANOGASTER"/>
    <property type="match status" value="1"/>
</dbReference>
<comment type="similarity">
    <text evidence="1">Belongs to the NTE family.</text>
</comment>
<feature type="active site" description="Nucleophile" evidence="5">
    <location>
        <position position="341"/>
    </location>
</feature>
<dbReference type="InterPro" id="IPR016035">
    <property type="entry name" value="Acyl_Trfase/lysoPLipase"/>
</dbReference>
<dbReference type="Gene3D" id="3.40.1090.10">
    <property type="entry name" value="Cytosolic phospholipase A2 catalytic domain"/>
    <property type="match status" value="2"/>
</dbReference>
<comment type="caution">
    <text evidence="8">The sequence shown here is derived from an EMBL/GenBank/DDBJ whole genome shotgun (WGS) entry which is preliminary data.</text>
</comment>
<dbReference type="InterPro" id="IPR050301">
    <property type="entry name" value="NTE"/>
</dbReference>
<sequence>MQQPQPVDGDARLSTLIAERFGELPAPARQLLLEHLHWVALPAGAPLMRAGEPGDAMYLVVSGRLRADLPCPHGPARRIREMGRGALVGEIGLLTSEPRTADVVAVRESLLARLDRDRFDALVALSPEVSIAMTRLVVSRLRSEQLAPPWAAPRTLALLGLHASLPVAPFAEALAQALRRWGRVKLALAPEGDDDPAWQIAQWEADNDFVLLVGEGGPPGWARACLQHGDETLLLADARQAPPATPPTRVGEAPRVLLLVHPEGSPHPQGTAAWLDALEADVHWHLRAGRPEDLDRVARLLARQGVGVVLAGGGARGFAHLGVMQALNEAGVPVDAWGGASMGALMATLAATQTSPERLVAVARRAFRRNPTGDFSLLPLVSLIKGQRLRRALRAAVHELCGHDAQLEDLWRPAFCVATNYSSAREAVLHRGDLQRAVRASTAIPGALPPVVLDGELYCDGGGFNNFPTDVMRQQRGIGLVLGVDLFARKARTLSFDEVPGPWALLRDRLRPRAQRRYKLPSLLAYLLNNTIISSLNRQSAAHANSDVLFQPPVDGIGLLHWHRLDAAREQGLAHAREVLARPEVQERLRPHLPSSPPAATA</sequence>
<dbReference type="PROSITE" id="PS01237">
    <property type="entry name" value="UPF0028"/>
    <property type="match status" value="1"/>
</dbReference>
<dbReference type="EMBL" id="SACM01000001">
    <property type="protein sequence ID" value="RVT87706.1"/>
    <property type="molecule type" value="Genomic_DNA"/>
</dbReference>
<gene>
    <name evidence="8" type="ORF">EOD73_01370</name>
</gene>